<dbReference type="GO" id="GO:0005886">
    <property type="term" value="C:plasma membrane"/>
    <property type="evidence" value="ECO:0007669"/>
    <property type="project" value="UniProtKB-SubCell"/>
</dbReference>
<dbReference type="OrthoDB" id="1076133at2"/>
<evidence type="ECO:0000256" key="6">
    <source>
        <dbReference type="ARBA" id="ARBA00023136"/>
    </source>
</evidence>
<reference evidence="10 11" key="1">
    <citation type="submission" date="2018-03" db="EMBL/GenBank/DDBJ databases">
        <title>Alkalicoccus saliphilus sp. nov., isolated from a mineral pool.</title>
        <authorList>
            <person name="Zhao B."/>
        </authorList>
    </citation>
    <scope>NUCLEOTIDE SEQUENCE [LARGE SCALE GENOMIC DNA]</scope>
    <source>
        <strain evidence="10 11">6AG</strain>
    </source>
</reference>
<dbReference type="AlphaFoldDB" id="A0A2T4U5R0"/>
<keyword evidence="4 7" id="KW-0812">Transmembrane</keyword>
<dbReference type="InterPro" id="IPR023090">
    <property type="entry name" value="UPF0702_alpha/beta_dom_sf"/>
</dbReference>
<dbReference type="Gene3D" id="3.30.240.20">
    <property type="entry name" value="bsu07140 like domains"/>
    <property type="match status" value="2"/>
</dbReference>
<evidence type="ECO:0000256" key="1">
    <source>
        <dbReference type="ARBA" id="ARBA00004651"/>
    </source>
</evidence>
<proteinExistence type="inferred from homology"/>
<evidence type="ECO:0000313" key="10">
    <source>
        <dbReference type="EMBL" id="PTL38737.1"/>
    </source>
</evidence>
<dbReference type="EMBL" id="PZJJ01000014">
    <property type="protein sequence ID" value="PTL38737.1"/>
    <property type="molecule type" value="Genomic_DNA"/>
</dbReference>
<keyword evidence="11" id="KW-1185">Reference proteome</keyword>
<comment type="similarity">
    <text evidence="2">Belongs to the UPF0702 family.</text>
</comment>
<gene>
    <name evidence="10" type="ORF">C6Y45_09585</name>
</gene>
<evidence type="ECO:0000313" key="11">
    <source>
        <dbReference type="Proteomes" id="UP000240509"/>
    </source>
</evidence>
<dbReference type="Pfam" id="PF04239">
    <property type="entry name" value="DUF421"/>
    <property type="match status" value="1"/>
</dbReference>
<evidence type="ECO:0000259" key="8">
    <source>
        <dbReference type="Pfam" id="PF04239"/>
    </source>
</evidence>
<evidence type="ECO:0000256" key="3">
    <source>
        <dbReference type="ARBA" id="ARBA00022475"/>
    </source>
</evidence>
<keyword evidence="3" id="KW-1003">Cell membrane</keyword>
<keyword evidence="6 7" id="KW-0472">Membrane</keyword>
<dbReference type="PANTHER" id="PTHR34582">
    <property type="entry name" value="UPF0702 TRANSMEMBRANE PROTEIN YCAP"/>
    <property type="match status" value="1"/>
</dbReference>
<keyword evidence="5 7" id="KW-1133">Transmembrane helix</keyword>
<evidence type="ECO:0000259" key="9">
    <source>
        <dbReference type="Pfam" id="PF20730"/>
    </source>
</evidence>
<comment type="caution">
    <text evidence="10">The sequence shown here is derived from an EMBL/GenBank/DDBJ whole genome shotgun (WGS) entry which is preliminary data.</text>
</comment>
<dbReference type="RefSeq" id="WP_107585006.1">
    <property type="nucleotide sequence ID" value="NZ_PZJJ01000014.1"/>
</dbReference>
<dbReference type="Proteomes" id="UP000240509">
    <property type="component" value="Unassembled WGS sequence"/>
</dbReference>
<evidence type="ECO:0000256" key="4">
    <source>
        <dbReference type="ARBA" id="ARBA00022692"/>
    </source>
</evidence>
<accession>A0A2T4U5R0</accession>
<protein>
    <submittedName>
        <fullName evidence="10">DUF421 domain-containing protein</fullName>
    </submittedName>
</protein>
<dbReference type="Pfam" id="PF20730">
    <property type="entry name" value="YetF_N"/>
    <property type="match status" value="1"/>
</dbReference>
<dbReference type="InterPro" id="IPR048454">
    <property type="entry name" value="YetF_N"/>
</dbReference>
<sequence>MYLSIVTALAVGVVGVLIITRFLGKKQLSQVTPIDFVYVLILGGIVDQAMYDPDIQVQHIAFTFAVWGSMIWGVETLAQRSDKFRTLIKGGKHVLIKEGVVNPKNLRRNKLEVEQLRTLLRMQGVFSIREVKYAILETSGMLSVLEKGGEAPLTKRDYFDEFEENVPTYLLIEDGSIHEKELKALGRDKDWLKTALQEEGCRLKDIYIGEWSEKDGFFIQKAEG</sequence>
<dbReference type="InterPro" id="IPR007353">
    <property type="entry name" value="DUF421"/>
</dbReference>
<feature type="domain" description="YetF-like N-terminal transmembrane" evidence="9">
    <location>
        <begin position="2"/>
        <end position="74"/>
    </location>
</feature>
<feature type="transmembrane region" description="Helical" evidence="7">
    <location>
        <begin position="57"/>
        <end position="78"/>
    </location>
</feature>
<name>A0A2T4U5R0_9BACI</name>
<organism evidence="10 11">
    <name type="scientific">Alkalicoccus saliphilus</name>
    <dbReference type="NCBI Taxonomy" id="200989"/>
    <lineage>
        <taxon>Bacteria</taxon>
        <taxon>Bacillati</taxon>
        <taxon>Bacillota</taxon>
        <taxon>Bacilli</taxon>
        <taxon>Bacillales</taxon>
        <taxon>Bacillaceae</taxon>
        <taxon>Alkalicoccus</taxon>
    </lineage>
</organism>
<feature type="transmembrane region" description="Helical" evidence="7">
    <location>
        <begin position="6"/>
        <end position="24"/>
    </location>
</feature>
<comment type="subcellular location">
    <subcellularLocation>
        <location evidence="1">Cell membrane</location>
        <topology evidence="1">Multi-pass membrane protein</topology>
    </subcellularLocation>
</comment>
<feature type="domain" description="YetF C-terminal" evidence="8">
    <location>
        <begin position="80"/>
        <end position="212"/>
    </location>
</feature>
<evidence type="ECO:0000256" key="5">
    <source>
        <dbReference type="ARBA" id="ARBA00022989"/>
    </source>
</evidence>
<evidence type="ECO:0000256" key="7">
    <source>
        <dbReference type="SAM" id="Phobius"/>
    </source>
</evidence>
<evidence type="ECO:0000256" key="2">
    <source>
        <dbReference type="ARBA" id="ARBA00006448"/>
    </source>
</evidence>
<dbReference type="PANTHER" id="PTHR34582:SF5">
    <property type="entry name" value="UPF0702 TRANSMEMBRANE PROTEIN YETF"/>
    <property type="match status" value="1"/>
</dbReference>